<dbReference type="GO" id="GO:0008270">
    <property type="term" value="F:zinc ion binding"/>
    <property type="evidence" value="ECO:0007669"/>
    <property type="project" value="UniProtKB-KW"/>
</dbReference>
<dbReference type="Proteomes" id="UP000054558">
    <property type="component" value="Unassembled WGS sequence"/>
</dbReference>
<keyword evidence="1" id="KW-0479">Metal-binding</keyword>
<protein>
    <recommendedName>
        <fullName evidence="5">MYND-type domain-containing protein</fullName>
    </recommendedName>
</protein>
<dbReference type="EMBL" id="DF237152">
    <property type="protein sequence ID" value="GAQ84732.1"/>
    <property type="molecule type" value="Genomic_DNA"/>
</dbReference>
<evidence type="ECO:0000259" key="5">
    <source>
        <dbReference type="PROSITE" id="PS50865"/>
    </source>
</evidence>
<dbReference type="PROSITE" id="PS01360">
    <property type="entry name" value="ZF_MYND_1"/>
    <property type="match status" value="1"/>
</dbReference>
<evidence type="ECO:0000256" key="1">
    <source>
        <dbReference type="ARBA" id="ARBA00022723"/>
    </source>
</evidence>
<dbReference type="InterPro" id="IPR002893">
    <property type="entry name" value="Znf_MYND"/>
</dbReference>
<proteinExistence type="predicted"/>
<keyword evidence="2 4" id="KW-0863">Zinc-finger</keyword>
<organism evidence="6 7">
    <name type="scientific">Klebsormidium nitens</name>
    <name type="common">Green alga</name>
    <name type="synonym">Ulothrix nitens</name>
    <dbReference type="NCBI Taxonomy" id="105231"/>
    <lineage>
        <taxon>Eukaryota</taxon>
        <taxon>Viridiplantae</taxon>
        <taxon>Streptophyta</taxon>
        <taxon>Klebsormidiophyceae</taxon>
        <taxon>Klebsormidiales</taxon>
        <taxon>Klebsormidiaceae</taxon>
        <taxon>Klebsormidium</taxon>
    </lineage>
</organism>
<accession>A0A1Y1I450</accession>
<feature type="domain" description="MYND-type" evidence="5">
    <location>
        <begin position="346"/>
        <end position="391"/>
    </location>
</feature>
<dbReference type="Gene3D" id="6.10.140.2220">
    <property type="match status" value="1"/>
</dbReference>
<sequence>MAEMVDESLDRTVERCASLLMTTNQDDLQAGINLLSCSLHMDNPDVTKHSRLLQEVAAYRGGILLGRLLLSLLKETPNGTESKQVLEGYFTLALSILSASKVVVERCLRSDGTRAEPEIALKICAALIHRIVGNARNLPKSEDLRHLSEIAIADSLECLVNFARGSKRFRDALRDSLDQRSGFEQFKDLLDAEFLSSLFAPVALKIRLHLSSLAVNLAFSADSQSWAIDMGLLKLVAAIYEASPLQELSAPSQRRMAPAFRCNKVLLRLLAEDTTAEKLRAHNAFSEFRPHQRKIHDAEPEPNPWQFFEQRLRGVTFRADTPAILAQDWKLVEESCSGSVPAHVVCAYKGCAASREPVVGKGFSKCGRCHVARYCSKEHQKLHWATHKVHCKEFWAGEGAL</sequence>
<reference evidence="6 7" key="1">
    <citation type="journal article" date="2014" name="Nat. Commun.">
        <title>Klebsormidium flaccidum genome reveals primary factors for plant terrestrial adaptation.</title>
        <authorList>
            <person name="Hori K."/>
            <person name="Maruyama F."/>
            <person name="Fujisawa T."/>
            <person name="Togashi T."/>
            <person name="Yamamoto N."/>
            <person name="Seo M."/>
            <person name="Sato S."/>
            <person name="Yamada T."/>
            <person name="Mori H."/>
            <person name="Tajima N."/>
            <person name="Moriyama T."/>
            <person name="Ikeuchi M."/>
            <person name="Watanabe M."/>
            <person name="Wada H."/>
            <person name="Kobayashi K."/>
            <person name="Saito M."/>
            <person name="Masuda T."/>
            <person name="Sasaki-Sekimoto Y."/>
            <person name="Mashiguchi K."/>
            <person name="Awai K."/>
            <person name="Shimojima M."/>
            <person name="Masuda S."/>
            <person name="Iwai M."/>
            <person name="Nobusawa T."/>
            <person name="Narise T."/>
            <person name="Kondo S."/>
            <person name="Saito H."/>
            <person name="Sato R."/>
            <person name="Murakawa M."/>
            <person name="Ihara Y."/>
            <person name="Oshima-Yamada Y."/>
            <person name="Ohtaka K."/>
            <person name="Satoh M."/>
            <person name="Sonobe K."/>
            <person name="Ishii M."/>
            <person name="Ohtani R."/>
            <person name="Kanamori-Sato M."/>
            <person name="Honoki R."/>
            <person name="Miyazaki D."/>
            <person name="Mochizuki H."/>
            <person name="Umetsu J."/>
            <person name="Higashi K."/>
            <person name="Shibata D."/>
            <person name="Kamiya Y."/>
            <person name="Sato N."/>
            <person name="Nakamura Y."/>
            <person name="Tabata S."/>
            <person name="Ida S."/>
            <person name="Kurokawa K."/>
            <person name="Ohta H."/>
        </authorList>
    </citation>
    <scope>NUCLEOTIDE SEQUENCE [LARGE SCALE GENOMIC DNA]</scope>
    <source>
        <strain evidence="6 7">NIES-2285</strain>
    </source>
</reference>
<evidence type="ECO:0000256" key="4">
    <source>
        <dbReference type="PROSITE-ProRule" id="PRU00134"/>
    </source>
</evidence>
<name>A0A1Y1I450_KLENI</name>
<evidence type="ECO:0000256" key="2">
    <source>
        <dbReference type="ARBA" id="ARBA00022771"/>
    </source>
</evidence>
<dbReference type="Pfam" id="PF01753">
    <property type="entry name" value="zf-MYND"/>
    <property type="match status" value="1"/>
</dbReference>
<keyword evidence="3" id="KW-0862">Zinc</keyword>
<dbReference type="SUPFAM" id="SSF144232">
    <property type="entry name" value="HIT/MYND zinc finger-like"/>
    <property type="match status" value="1"/>
</dbReference>
<keyword evidence="7" id="KW-1185">Reference proteome</keyword>
<evidence type="ECO:0000313" key="6">
    <source>
        <dbReference type="EMBL" id="GAQ84732.1"/>
    </source>
</evidence>
<dbReference type="AlphaFoldDB" id="A0A1Y1I450"/>
<evidence type="ECO:0000256" key="3">
    <source>
        <dbReference type="ARBA" id="ARBA00022833"/>
    </source>
</evidence>
<gene>
    <name evidence="6" type="ORF">KFL_002030140</name>
</gene>
<evidence type="ECO:0000313" key="7">
    <source>
        <dbReference type="Proteomes" id="UP000054558"/>
    </source>
</evidence>
<dbReference type="PROSITE" id="PS50865">
    <property type="entry name" value="ZF_MYND_2"/>
    <property type="match status" value="1"/>
</dbReference>